<dbReference type="Pfam" id="PF01734">
    <property type="entry name" value="Patatin"/>
    <property type="match status" value="1"/>
</dbReference>
<evidence type="ECO:0000256" key="4">
    <source>
        <dbReference type="PROSITE-ProRule" id="PRU01161"/>
    </source>
</evidence>
<name>A0A6I7HQA2_9HYPH</name>
<keyword evidence="1 4" id="KW-0378">Hydrolase</keyword>
<comment type="caution">
    <text evidence="4">Lacks conserved residue(s) required for the propagation of feature annotation.</text>
</comment>
<keyword evidence="5" id="KW-0175">Coiled coil</keyword>
<protein>
    <submittedName>
        <fullName evidence="7">NTE family protein</fullName>
    </submittedName>
</protein>
<dbReference type="GO" id="GO:0016042">
    <property type="term" value="P:lipid catabolic process"/>
    <property type="evidence" value="ECO:0007669"/>
    <property type="project" value="UniProtKB-UniRule"/>
</dbReference>
<dbReference type="Gene3D" id="3.40.1090.10">
    <property type="entry name" value="Cytosolic phospholipase A2 catalytic domain"/>
    <property type="match status" value="2"/>
</dbReference>
<evidence type="ECO:0000256" key="3">
    <source>
        <dbReference type="ARBA" id="ARBA00023098"/>
    </source>
</evidence>
<dbReference type="EMBL" id="QPIX01000003">
    <property type="protein sequence ID" value="RCW27418.1"/>
    <property type="molecule type" value="Genomic_DNA"/>
</dbReference>
<proteinExistence type="predicted"/>
<keyword evidence="8" id="KW-1185">Reference proteome</keyword>
<dbReference type="PANTHER" id="PTHR14226:SF29">
    <property type="entry name" value="NEUROPATHY TARGET ESTERASE SWS"/>
    <property type="match status" value="1"/>
</dbReference>
<evidence type="ECO:0000256" key="2">
    <source>
        <dbReference type="ARBA" id="ARBA00022963"/>
    </source>
</evidence>
<reference evidence="7 8" key="1">
    <citation type="submission" date="2018-07" db="EMBL/GenBank/DDBJ databases">
        <title>Genomic Encyclopedia of Type Strains, Phase IV (KMG-IV): sequencing the most valuable type-strain genomes for metagenomic binning, comparative biology and taxonomic classification.</title>
        <authorList>
            <person name="Goeker M."/>
        </authorList>
    </citation>
    <scope>NUCLEOTIDE SEQUENCE [LARGE SCALE GENOMIC DNA]</scope>
    <source>
        <strain evidence="7 8">DSM 25528</strain>
    </source>
</reference>
<keyword evidence="3 4" id="KW-0443">Lipid metabolism</keyword>
<gene>
    <name evidence="7" type="ORF">DFR48_103382</name>
</gene>
<feature type="short sequence motif" description="DGA/G" evidence="4">
    <location>
        <begin position="183"/>
        <end position="185"/>
    </location>
</feature>
<evidence type="ECO:0000256" key="1">
    <source>
        <dbReference type="ARBA" id="ARBA00022801"/>
    </source>
</evidence>
<dbReference type="SUPFAM" id="SSF52151">
    <property type="entry name" value="FabD/lysophospholipase-like"/>
    <property type="match status" value="1"/>
</dbReference>
<dbReference type="PANTHER" id="PTHR14226">
    <property type="entry name" value="NEUROPATHY TARGET ESTERASE/SWISS CHEESE D.MELANOGASTER"/>
    <property type="match status" value="1"/>
</dbReference>
<feature type="domain" description="PNPLA" evidence="6">
    <location>
        <begin position="23"/>
        <end position="196"/>
    </location>
</feature>
<comment type="caution">
    <text evidence="7">The sequence shown here is derived from an EMBL/GenBank/DDBJ whole genome shotgun (WGS) entry which is preliminary data.</text>
</comment>
<sequence length="293" mass="30808">MESETTPATIPAPAAASGPTLALALGAGGARGLAHIPVIEALDEMGIRPAAIAGSSIGAIIGAGMAAGMTGREIRDYTLETVGKRSVLANRLWSLGPATMRDALGGFRLGQFNLERILGAFLPERLPEVFSGLSIPLKVVATDYFGQTEVVCESGDLLNALAASAAIPALFMPVRLGGRFMIDGGIYNPVPYDHLAGTADIVIGVDVIGGPVAGDGEPPNRIDSLFGASQLMMQANLALKQKLSPPDILLRPDVNSYRVLDFLKARQILDAAEALKDDLKRRIEVRLEDVVRC</sequence>
<evidence type="ECO:0000259" key="6">
    <source>
        <dbReference type="PROSITE" id="PS51635"/>
    </source>
</evidence>
<dbReference type="InterPro" id="IPR002641">
    <property type="entry name" value="PNPLA_dom"/>
</dbReference>
<feature type="coiled-coil region" evidence="5">
    <location>
        <begin position="262"/>
        <end position="289"/>
    </location>
</feature>
<dbReference type="Proteomes" id="UP000252582">
    <property type="component" value="Unassembled WGS sequence"/>
</dbReference>
<dbReference type="AlphaFoldDB" id="A0A6I7HQA2"/>
<evidence type="ECO:0000313" key="7">
    <source>
        <dbReference type="EMBL" id="RCW27418.1"/>
    </source>
</evidence>
<dbReference type="RefSeq" id="WP_114362716.1">
    <property type="nucleotide sequence ID" value="NZ_QPIX01000003.1"/>
</dbReference>
<accession>A0A6I7HQA2</accession>
<evidence type="ECO:0000256" key="5">
    <source>
        <dbReference type="SAM" id="Coils"/>
    </source>
</evidence>
<dbReference type="InterPro" id="IPR050301">
    <property type="entry name" value="NTE"/>
</dbReference>
<feature type="active site" description="Proton acceptor" evidence="4">
    <location>
        <position position="183"/>
    </location>
</feature>
<evidence type="ECO:0000313" key="8">
    <source>
        <dbReference type="Proteomes" id="UP000252582"/>
    </source>
</evidence>
<dbReference type="GO" id="GO:0016787">
    <property type="term" value="F:hydrolase activity"/>
    <property type="evidence" value="ECO:0007669"/>
    <property type="project" value="UniProtKB-UniRule"/>
</dbReference>
<dbReference type="InterPro" id="IPR016035">
    <property type="entry name" value="Acyl_Trfase/lysoPLipase"/>
</dbReference>
<dbReference type="PROSITE" id="PS51635">
    <property type="entry name" value="PNPLA"/>
    <property type="match status" value="1"/>
</dbReference>
<feature type="short sequence motif" description="GXSXG" evidence="4">
    <location>
        <begin position="54"/>
        <end position="58"/>
    </location>
</feature>
<organism evidence="7 8">
    <name type="scientific">Ciceribacter lividus</name>
    <dbReference type="NCBI Taxonomy" id="1197950"/>
    <lineage>
        <taxon>Bacteria</taxon>
        <taxon>Pseudomonadati</taxon>
        <taxon>Pseudomonadota</taxon>
        <taxon>Alphaproteobacteria</taxon>
        <taxon>Hyphomicrobiales</taxon>
        <taxon>Rhizobiaceae</taxon>
        <taxon>Ciceribacter</taxon>
    </lineage>
</organism>
<keyword evidence="2 4" id="KW-0442">Lipid degradation</keyword>
<feature type="active site" description="Nucleophile" evidence="4">
    <location>
        <position position="56"/>
    </location>
</feature>